<feature type="compositionally biased region" description="Basic and acidic residues" evidence="1">
    <location>
        <begin position="69"/>
        <end position="79"/>
    </location>
</feature>
<protein>
    <recommendedName>
        <fullName evidence="4">CCHC-type domain-containing protein</fullName>
    </recommendedName>
</protein>
<dbReference type="InterPro" id="IPR036875">
    <property type="entry name" value="Znf_CCHC_sf"/>
</dbReference>
<name>A0A9J6G1I6_HAELO</name>
<accession>A0A9J6G1I6</accession>
<dbReference type="GO" id="GO:0008270">
    <property type="term" value="F:zinc ion binding"/>
    <property type="evidence" value="ECO:0007669"/>
    <property type="project" value="InterPro"/>
</dbReference>
<dbReference type="SUPFAM" id="SSF57756">
    <property type="entry name" value="Retrovirus zinc finger-like domains"/>
    <property type="match status" value="1"/>
</dbReference>
<gene>
    <name evidence="2" type="ORF">HPB48_004406</name>
</gene>
<comment type="caution">
    <text evidence="2">The sequence shown here is derived from an EMBL/GenBank/DDBJ whole genome shotgun (WGS) entry which is preliminary data.</text>
</comment>
<evidence type="ECO:0000256" key="1">
    <source>
        <dbReference type="SAM" id="MobiDB-lite"/>
    </source>
</evidence>
<dbReference type="VEuPathDB" id="VectorBase:HLOH_051808"/>
<evidence type="ECO:0000313" key="2">
    <source>
        <dbReference type="EMBL" id="KAH9368907.1"/>
    </source>
</evidence>
<keyword evidence="3" id="KW-1185">Reference proteome</keyword>
<dbReference type="AlphaFoldDB" id="A0A9J6G1I6"/>
<reference evidence="2 3" key="1">
    <citation type="journal article" date="2020" name="Cell">
        <title>Large-Scale Comparative Analyses of Tick Genomes Elucidate Their Genetic Diversity and Vector Capacities.</title>
        <authorList>
            <consortium name="Tick Genome and Microbiome Consortium (TIGMIC)"/>
            <person name="Jia N."/>
            <person name="Wang J."/>
            <person name="Shi W."/>
            <person name="Du L."/>
            <person name="Sun Y."/>
            <person name="Zhan W."/>
            <person name="Jiang J.F."/>
            <person name="Wang Q."/>
            <person name="Zhang B."/>
            <person name="Ji P."/>
            <person name="Bell-Sakyi L."/>
            <person name="Cui X.M."/>
            <person name="Yuan T.T."/>
            <person name="Jiang B.G."/>
            <person name="Yang W.F."/>
            <person name="Lam T.T."/>
            <person name="Chang Q.C."/>
            <person name="Ding S.J."/>
            <person name="Wang X.J."/>
            <person name="Zhu J.G."/>
            <person name="Ruan X.D."/>
            <person name="Zhao L."/>
            <person name="Wei J.T."/>
            <person name="Ye R.Z."/>
            <person name="Que T.C."/>
            <person name="Du C.H."/>
            <person name="Zhou Y.H."/>
            <person name="Cheng J.X."/>
            <person name="Dai P.F."/>
            <person name="Guo W.B."/>
            <person name="Han X.H."/>
            <person name="Huang E.J."/>
            <person name="Li L.F."/>
            <person name="Wei W."/>
            <person name="Gao Y.C."/>
            <person name="Liu J.Z."/>
            <person name="Shao H.Z."/>
            <person name="Wang X."/>
            <person name="Wang C.C."/>
            <person name="Yang T.C."/>
            <person name="Huo Q.B."/>
            <person name="Li W."/>
            <person name="Chen H.Y."/>
            <person name="Chen S.E."/>
            <person name="Zhou L.G."/>
            <person name="Ni X.B."/>
            <person name="Tian J.H."/>
            <person name="Sheng Y."/>
            <person name="Liu T."/>
            <person name="Pan Y.S."/>
            <person name="Xia L.Y."/>
            <person name="Li J."/>
            <person name="Zhao F."/>
            <person name="Cao W.C."/>
        </authorList>
    </citation>
    <scope>NUCLEOTIDE SEQUENCE [LARGE SCALE GENOMIC DNA]</scope>
    <source>
        <strain evidence="2">HaeL-2018</strain>
    </source>
</reference>
<proteinExistence type="predicted"/>
<sequence>MEKMIIANPSNCGEFLQTLQRINQAALMARAYLAPSSFAMPGMQPWTTITPGMPSAAATTTQPFSAEQHVQRQDGNADNRELRAISESIDALTERLKAIKGQVRRPPPPWPPRDSRYDDGRPRCHYCKRVGHITRQCHDRYRDEEQQRLDRRGMHGEPPKL</sequence>
<dbReference type="Proteomes" id="UP000821853">
    <property type="component" value="Chromosome 2"/>
</dbReference>
<feature type="region of interest" description="Disordered" evidence="1">
    <location>
        <begin position="54"/>
        <end position="79"/>
    </location>
</feature>
<evidence type="ECO:0000313" key="3">
    <source>
        <dbReference type="Proteomes" id="UP000821853"/>
    </source>
</evidence>
<dbReference type="GO" id="GO:0003676">
    <property type="term" value="F:nucleic acid binding"/>
    <property type="evidence" value="ECO:0007669"/>
    <property type="project" value="InterPro"/>
</dbReference>
<organism evidence="2 3">
    <name type="scientific">Haemaphysalis longicornis</name>
    <name type="common">Bush tick</name>
    <dbReference type="NCBI Taxonomy" id="44386"/>
    <lineage>
        <taxon>Eukaryota</taxon>
        <taxon>Metazoa</taxon>
        <taxon>Ecdysozoa</taxon>
        <taxon>Arthropoda</taxon>
        <taxon>Chelicerata</taxon>
        <taxon>Arachnida</taxon>
        <taxon>Acari</taxon>
        <taxon>Parasitiformes</taxon>
        <taxon>Ixodida</taxon>
        <taxon>Ixodoidea</taxon>
        <taxon>Ixodidae</taxon>
        <taxon>Haemaphysalinae</taxon>
        <taxon>Haemaphysalis</taxon>
    </lineage>
</organism>
<dbReference type="EMBL" id="JABSTR010000004">
    <property type="protein sequence ID" value="KAH9368907.1"/>
    <property type="molecule type" value="Genomic_DNA"/>
</dbReference>
<evidence type="ECO:0008006" key="4">
    <source>
        <dbReference type="Google" id="ProtNLM"/>
    </source>
</evidence>